<evidence type="ECO:0000313" key="2">
    <source>
        <dbReference type="EMBL" id="HCK23848.1"/>
    </source>
</evidence>
<gene>
    <name evidence="2" type="ORF">DHW31_03540</name>
</gene>
<accession>A0A3D2SE25</accession>
<dbReference type="AlphaFoldDB" id="A0A3D2SE25"/>
<evidence type="ECO:0000313" key="3">
    <source>
        <dbReference type="Proteomes" id="UP000263098"/>
    </source>
</evidence>
<reference evidence="2 3" key="1">
    <citation type="journal article" date="2018" name="Nat. Biotechnol.">
        <title>A standardized bacterial taxonomy based on genome phylogeny substantially revises the tree of life.</title>
        <authorList>
            <person name="Parks D.H."/>
            <person name="Chuvochina M."/>
            <person name="Waite D.W."/>
            <person name="Rinke C."/>
            <person name="Skarshewski A."/>
            <person name="Chaumeil P.A."/>
            <person name="Hugenholtz P."/>
        </authorList>
    </citation>
    <scope>NUCLEOTIDE SEQUENCE [LARGE SCALE GENOMIC DNA]</scope>
    <source>
        <strain evidence="2">UBA9667</strain>
    </source>
</reference>
<evidence type="ECO:0000256" key="1">
    <source>
        <dbReference type="SAM" id="Phobius"/>
    </source>
</evidence>
<dbReference type="RefSeq" id="WP_277639786.1">
    <property type="nucleotide sequence ID" value="NZ_JAJUIH010000011.1"/>
</dbReference>
<feature type="transmembrane region" description="Helical" evidence="1">
    <location>
        <begin position="38"/>
        <end position="60"/>
    </location>
</feature>
<proteinExistence type="predicted"/>
<comment type="caution">
    <text evidence="2">The sequence shown here is derived from an EMBL/GenBank/DDBJ whole genome shotgun (WGS) entry which is preliminary data.</text>
</comment>
<sequence>MEKNVDHESKRDLLYVIVIIVLAIIYALLFTLDPLEKNYSQVMVMAILTGLLIIGQLPFIKRRIKRALYLSLILAIQIVIYLII</sequence>
<organism evidence="2 3">
    <name type="scientific">Bacteroides graminisolvens</name>
    <dbReference type="NCBI Taxonomy" id="477666"/>
    <lineage>
        <taxon>Bacteria</taxon>
        <taxon>Pseudomonadati</taxon>
        <taxon>Bacteroidota</taxon>
        <taxon>Bacteroidia</taxon>
        <taxon>Bacteroidales</taxon>
        <taxon>Bacteroidaceae</taxon>
        <taxon>Bacteroides</taxon>
    </lineage>
</organism>
<dbReference type="Proteomes" id="UP000263098">
    <property type="component" value="Unassembled WGS sequence"/>
</dbReference>
<feature type="transmembrane region" description="Helical" evidence="1">
    <location>
        <begin position="67"/>
        <end position="83"/>
    </location>
</feature>
<protein>
    <submittedName>
        <fullName evidence="2">Uncharacterized protein</fullName>
    </submittedName>
</protein>
<name>A0A3D2SE25_9BACE</name>
<keyword evidence="1" id="KW-0472">Membrane</keyword>
<dbReference type="EMBL" id="DPVG01000129">
    <property type="protein sequence ID" value="HCK23848.1"/>
    <property type="molecule type" value="Genomic_DNA"/>
</dbReference>
<keyword evidence="1" id="KW-0812">Transmembrane</keyword>
<feature type="transmembrane region" description="Helical" evidence="1">
    <location>
        <begin position="12"/>
        <end position="32"/>
    </location>
</feature>
<keyword evidence="1" id="KW-1133">Transmembrane helix</keyword>